<evidence type="ECO:0000313" key="4">
    <source>
        <dbReference type="EMBL" id="CAF3926512.1"/>
    </source>
</evidence>
<accession>A0A815MQS9</accession>
<feature type="domain" description="FAM194 C-terminal" evidence="2">
    <location>
        <begin position="441"/>
        <end position="623"/>
    </location>
</feature>
<comment type="caution">
    <text evidence="3">The sequence shown here is derived from an EMBL/GenBank/DDBJ whole genome shotgun (WGS) entry which is preliminary data.</text>
</comment>
<dbReference type="Pfam" id="PF14977">
    <property type="entry name" value="FAM194"/>
    <property type="match status" value="1"/>
</dbReference>
<reference evidence="3" key="1">
    <citation type="submission" date="2021-02" db="EMBL/GenBank/DDBJ databases">
        <authorList>
            <person name="Nowell W R."/>
        </authorList>
    </citation>
    <scope>NUCLEOTIDE SEQUENCE</scope>
</reference>
<gene>
    <name evidence="3" type="ORF">JYZ213_LOCUS39291</name>
    <name evidence="4" type="ORF">OXD698_LOCUS25327</name>
</gene>
<dbReference type="AlphaFoldDB" id="A0A815MQS9"/>
<dbReference type="InterPro" id="IPR029281">
    <property type="entry name" value="FAM194_C"/>
</dbReference>
<evidence type="ECO:0000313" key="3">
    <source>
        <dbReference type="EMBL" id="CAF1426172.1"/>
    </source>
</evidence>
<dbReference type="EMBL" id="CAJNOG010001257">
    <property type="protein sequence ID" value="CAF1426172.1"/>
    <property type="molecule type" value="Genomic_DNA"/>
</dbReference>
<dbReference type="Proteomes" id="UP000663844">
    <property type="component" value="Unassembled WGS sequence"/>
</dbReference>
<dbReference type="Proteomes" id="UP000663845">
    <property type="component" value="Unassembled WGS sequence"/>
</dbReference>
<proteinExistence type="predicted"/>
<evidence type="ECO:0000259" key="2">
    <source>
        <dbReference type="Pfam" id="PF14977"/>
    </source>
</evidence>
<protein>
    <recommendedName>
        <fullName evidence="2">FAM194 C-terminal domain-containing protein</fullName>
    </recommendedName>
</protein>
<evidence type="ECO:0000256" key="1">
    <source>
        <dbReference type="SAM" id="MobiDB-lite"/>
    </source>
</evidence>
<evidence type="ECO:0000313" key="5">
    <source>
        <dbReference type="Proteomes" id="UP000663845"/>
    </source>
</evidence>
<dbReference type="EMBL" id="CAJOAZ010002412">
    <property type="protein sequence ID" value="CAF3926512.1"/>
    <property type="molecule type" value="Genomic_DNA"/>
</dbReference>
<name>A0A815MQS9_9BILA</name>
<dbReference type="PANTHER" id="PTHR23093">
    <property type="entry name" value="SIMILAR TO CHROMOSOME 3 OPEN READING FRAME 20"/>
    <property type="match status" value="1"/>
</dbReference>
<feature type="region of interest" description="Disordered" evidence="1">
    <location>
        <begin position="617"/>
        <end position="661"/>
    </location>
</feature>
<feature type="compositionally biased region" description="Polar residues" evidence="1">
    <location>
        <begin position="259"/>
        <end position="270"/>
    </location>
</feature>
<dbReference type="PANTHER" id="PTHR23093:SF20">
    <property type="entry name" value="SIMILAR TO CHROMOSOME 3 OPEN READING FRAME 20"/>
    <property type="match status" value="1"/>
</dbReference>
<feature type="region of interest" description="Disordered" evidence="1">
    <location>
        <begin position="234"/>
        <end position="282"/>
    </location>
</feature>
<feature type="compositionally biased region" description="Low complexity" evidence="1">
    <location>
        <begin position="635"/>
        <end position="655"/>
    </location>
</feature>
<organism evidence="3 5">
    <name type="scientific">Adineta steineri</name>
    <dbReference type="NCBI Taxonomy" id="433720"/>
    <lineage>
        <taxon>Eukaryota</taxon>
        <taxon>Metazoa</taxon>
        <taxon>Spiralia</taxon>
        <taxon>Gnathifera</taxon>
        <taxon>Rotifera</taxon>
        <taxon>Eurotatoria</taxon>
        <taxon>Bdelloidea</taxon>
        <taxon>Adinetida</taxon>
        <taxon>Adinetidae</taxon>
        <taxon>Adineta</taxon>
    </lineage>
</organism>
<sequence length="1013" mass="115308">MPFSSNDIDLFFDVLHQTNLRWSQKSASRHPMSRGLYFHDQFGRVSHIGGIHRYKRDSDDFTQALQQVKIALAAKDDKPAKLDSFADSPTPQNKQSLSKEADGLLKNIQRKLKAPIVPDVLCRDLDTLLQRFDEKNKISLTSSSMKIAPKSDQLLPPEGEQEIAETVSVQESMDDDKSKISPLTPPKIVLPDAVIIGLHSTWGDLIENTEDNYKVWRTKAAEETWARRMERKRKEHLKAERHGATAINIPIIQPRKSSRPSVTSTSTASHQPPPSAQSNLRIRSNRSLSRVSFLSASQENTRLLKPLHHAGPEGPAGGLHVEFKLSTESDDNKQQTTTDKKAVTFDVKKPMVDLYEDMIALIQIKCKRLLVEMKQKISKTNGYTSIHHPKMCKVWFYEDIRHLRNKTNLLSLNEIARKQKMKFIFSLLRKQIPEKYTIDIEIPKAKHKCYIELIDGSIQIYYPSGRIAVLRLQPPNPSTLFFDDTDIPENQFLGLVTSTGSVLIMQPSLHARFVTDNQHERGFLCNGETGLIEKQLRSHSNESGTDAIVSNQTTGNDDEGVFAQPADSTVQLQLNPYMQLEYYNPINIRFAFSCHKEEFKFQLGADPATQIQNSTETTIASTKKNSADRRRQSKSKLSTIVSSSTHSSELSLNSERPQILPEKLPDGQVNIKELPMMKELTNIKKRFKTLCNNWLKECRTALGVTEAYSSNRFNISNMKFNQLRGVKSPRHVSMSSKRDSVNSEFLQPGEKEDIVRTNSARKSDRTDIIESTMMEFTPRSEHGKAMKQKYNAKRFMPSTVLPAINEAASSMSLDLPFACPTLIRQRLLQDNPISTILYDACTCRADQVPLIHDLEFDAFISLTNQLNSRQLVVIGITNSNNRHFEKEQTNELYEILQSLHYHLYSGRSQLCSCRLSTNDDYRCLIYDLAQASKQSHSQGPLLVRRHHVQPGFVLIYQNGRLIFGDSIFNGYGTNVHDLQNQLNRMRQQQIALPEEFKFISDQRRPNTTILKSI</sequence>